<accession>A0ABW4B5J9</accession>
<gene>
    <name evidence="1" type="ORF">ACFQ45_10795</name>
</gene>
<evidence type="ECO:0000313" key="1">
    <source>
        <dbReference type="EMBL" id="MFD1383860.1"/>
    </source>
</evidence>
<dbReference type="EMBL" id="JBHTMN010000011">
    <property type="protein sequence ID" value="MFD1383860.1"/>
    <property type="molecule type" value="Genomic_DNA"/>
</dbReference>
<sequence>MSNMNNIINQFMKRTPLISIFILMLSFALLVNGAKAVEIMTASQPATVFSMGMDMSIHDKEDCCVTEAHDNDCGCSVFGAVLSLFKPPSFPRHSMAHWLPYSKPLNRIEPLERPPKQRI</sequence>
<proteinExistence type="predicted"/>
<keyword evidence="2" id="KW-1185">Reference proteome</keyword>
<reference evidence="2" key="1">
    <citation type="journal article" date="2019" name="Int. J. Syst. Evol. Microbiol.">
        <title>The Global Catalogue of Microorganisms (GCM) 10K type strain sequencing project: providing services to taxonomists for standard genome sequencing and annotation.</title>
        <authorList>
            <consortium name="The Broad Institute Genomics Platform"/>
            <consortium name="The Broad Institute Genome Sequencing Center for Infectious Disease"/>
            <person name="Wu L."/>
            <person name="Ma J."/>
        </authorList>
    </citation>
    <scope>NUCLEOTIDE SEQUENCE [LARGE SCALE GENOMIC DNA]</scope>
    <source>
        <strain evidence="2">JCM 30774</strain>
    </source>
</reference>
<organism evidence="1 2">
    <name type="scientific">Rhodanobacter aciditrophus</name>
    <dbReference type="NCBI Taxonomy" id="1623218"/>
    <lineage>
        <taxon>Bacteria</taxon>
        <taxon>Pseudomonadati</taxon>
        <taxon>Pseudomonadota</taxon>
        <taxon>Gammaproteobacteria</taxon>
        <taxon>Lysobacterales</taxon>
        <taxon>Rhodanobacteraceae</taxon>
        <taxon>Rhodanobacter</taxon>
    </lineage>
</organism>
<evidence type="ECO:0000313" key="2">
    <source>
        <dbReference type="Proteomes" id="UP001597059"/>
    </source>
</evidence>
<name>A0ABW4B5J9_9GAMM</name>
<comment type="caution">
    <text evidence="1">The sequence shown here is derived from an EMBL/GenBank/DDBJ whole genome shotgun (WGS) entry which is preliminary data.</text>
</comment>
<evidence type="ECO:0008006" key="3">
    <source>
        <dbReference type="Google" id="ProtNLM"/>
    </source>
</evidence>
<dbReference type="RefSeq" id="WP_377367528.1">
    <property type="nucleotide sequence ID" value="NZ_JBHTMN010000011.1"/>
</dbReference>
<dbReference type="Proteomes" id="UP001597059">
    <property type="component" value="Unassembled WGS sequence"/>
</dbReference>
<protein>
    <recommendedName>
        <fullName evidence="3">DUF2946 domain-containing protein</fullName>
    </recommendedName>
</protein>